<sequence length="119" mass="13935">MNMSKLTYIRCGDYDIPNLKLSEQPETSIGKYGRMRKSYLKEHRPILYNQLLMSEKLYPHLLEIDWTAQERVDTMLPHMMEAAGVTEELKACDPMRWVGLMNTLTAQIEEILIRELICS</sequence>
<evidence type="ECO:0008006" key="3">
    <source>
        <dbReference type="Google" id="ProtNLM"/>
    </source>
</evidence>
<dbReference type="Pfam" id="PF14198">
    <property type="entry name" value="TnpV"/>
    <property type="match status" value="1"/>
</dbReference>
<comment type="caution">
    <text evidence="1">The sequence shown here is derived from an EMBL/GenBank/DDBJ whole genome shotgun (WGS) entry which is preliminary data.</text>
</comment>
<name>A8RVE4_ENTBW</name>
<reference evidence="1 2" key="2">
    <citation type="submission" date="2007-09" db="EMBL/GenBank/DDBJ databases">
        <title>Draft genome sequence of Clostridium bolteae (ATCC BAA-613).</title>
        <authorList>
            <person name="Sudarsanam P."/>
            <person name="Ley R."/>
            <person name="Guruge J."/>
            <person name="Turnbaugh P.J."/>
            <person name="Mahowald M."/>
            <person name="Liep D."/>
            <person name="Gordon J."/>
        </authorList>
    </citation>
    <scope>NUCLEOTIDE SEQUENCE [LARGE SCALE GENOMIC DNA]</scope>
    <source>
        <strain evidence="2">ATCC BAA-613 / DSM 15670 / CCUG 46953 / JCM 12243 / WAL 16351</strain>
    </source>
</reference>
<organism evidence="1 2">
    <name type="scientific">Enterocloster bolteae (strain ATCC BAA-613 / DSM 15670 / CCUG 46953 / JCM 12243 / WAL 16351)</name>
    <name type="common">Clostridium bolteae</name>
    <dbReference type="NCBI Taxonomy" id="411902"/>
    <lineage>
        <taxon>Bacteria</taxon>
        <taxon>Bacillati</taxon>
        <taxon>Bacillota</taxon>
        <taxon>Clostridia</taxon>
        <taxon>Lachnospirales</taxon>
        <taxon>Lachnospiraceae</taxon>
        <taxon>Enterocloster</taxon>
    </lineage>
</organism>
<dbReference type="PaxDb" id="411902-CLOBOL_04256"/>
<evidence type="ECO:0000313" key="1">
    <source>
        <dbReference type="EMBL" id="EDP15335.1"/>
    </source>
</evidence>
<gene>
    <name evidence="1" type="ORF">CLOBOL_04256</name>
</gene>
<protein>
    <recommendedName>
        <fullName evidence="3">TnpV protein</fullName>
    </recommendedName>
</protein>
<dbReference type="HOGENOM" id="CLU_140884_2_0_9"/>
<reference evidence="1 2" key="1">
    <citation type="submission" date="2007-08" db="EMBL/GenBank/DDBJ databases">
        <authorList>
            <person name="Fulton L."/>
            <person name="Clifton S."/>
            <person name="Fulton B."/>
            <person name="Xu J."/>
            <person name="Minx P."/>
            <person name="Pepin K.H."/>
            <person name="Johnson M."/>
            <person name="Thiruvilangam P."/>
            <person name="Bhonagiri V."/>
            <person name="Nash W.E."/>
            <person name="Mardis E.R."/>
            <person name="Wilson R.K."/>
        </authorList>
    </citation>
    <scope>NUCLEOTIDE SEQUENCE [LARGE SCALE GENOMIC DNA]</scope>
    <source>
        <strain evidence="2">ATCC BAA-613 / DSM 15670 / CCUG 46953 / JCM 12243 / WAL 16351</strain>
    </source>
</reference>
<dbReference type="EMBL" id="ABCC02000034">
    <property type="protein sequence ID" value="EDP15335.1"/>
    <property type="molecule type" value="Genomic_DNA"/>
</dbReference>
<evidence type="ECO:0000313" key="2">
    <source>
        <dbReference type="Proteomes" id="UP000005396"/>
    </source>
</evidence>
<proteinExistence type="predicted"/>
<dbReference type="Proteomes" id="UP000005396">
    <property type="component" value="Unassembled WGS sequence"/>
</dbReference>
<dbReference type="InterPro" id="IPR026989">
    <property type="entry name" value="TnpV"/>
</dbReference>
<dbReference type="eggNOG" id="ENOG502ZY5K">
    <property type="taxonomic scope" value="Bacteria"/>
</dbReference>
<dbReference type="AlphaFoldDB" id="A8RVE4"/>
<accession>A8RVE4</accession>